<proteinExistence type="predicted"/>
<evidence type="ECO:0000313" key="1">
    <source>
        <dbReference type="EMBL" id="CAG8474101.1"/>
    </source>
</evidence>
<protein>
    <submittedName>
        <fullName evidence="1">7018_t:CDS:1</fullName>
    </submittedName>
</protein>
<dbReference type="Proteomes" id="UP000789508">
    <property type="component" value="Unassembled WGS sequence"/>
</dbReference>
<reference evidence="1" key="1">
    <citation type="submission" date="2021-06" db="EMBL/GenBank/DDBJ databases">
        <authorList>
            <person name="Kallberg Y."/>
            <person name="Tangrot J."/>
            <person name="Rosling A."/>
        </authorList>
    </citation>
    <scope>NUCLEOTIDE SEQUENCE</scope>
    <source>
        <strain evidence="1">FL130A</strain>
    </source>
</reference>
<dbReference type="EMBL" id="CAJVPS010000293">
    <property type="protein sequence ID" value="CAG8474101.1"/>
    <property type="molecule type" value="Genomic_DNA"/>
</dbReference>
<accession>A0A9N8Z3L0</accession>
<sequence length="91" mass="10477">MLLTKIRVACSFSGIYRPLRRQHLICTKQILPTGSSQENDDRSFEIYPIFSEDLNLNLIQYLSAEGLLELLMVSQRVHIHIFAVFYGSSET</sequence>
<evidence type="ECO:0000313" key="2">
    <source>
        <dbReference type="Proteomes" id="UP000789508"/>
    </source>
</evidence>
<keyword evidence="2" id="KW-1185">Reference proteome</keyword>
<comment type="caution">
    <text evidence="1">The sequence shown here is derived from an EMBL/GenBank/DDBJ whole genome shotgun (WGS) entry which is preliminary data.</text>
</comment>
<organism evidence="1 2">
    <name type="scientific">Ambispora leptoticha</name>
    <dbReference type="NCBI Taxonomy" id="144679"/>
    <lineage>
        <taxon>Eukaryota</taxon>
        <taxon>Fungi</taxon>
        <taxon>Fungi incertae sedis</taxon>
        <taxon>Mucoromycota</taxon>
        <taxon>Glomeromycotina</taxon>
        <taxon>Glomeromycetes</taxon>
        <taxon>Archaeosporales</taxon>
        <taxon>Ambisporaceae</taxon>
        <taxon>Ambispora</taxon>
    </lineage>
</organism>
<dbReference type="AlphaFoldDB" id="A0A9N8Z3L0"/>
<gene>
    <name evidence="1" type="ORF">ALEPTO_LOCUS2156</name>
</gene>
<name>A0A9N8Z3L0_9GLOM</name>